<dbReference type="Proteomes" id="UP000192223">
    <property type="component" value="Unplaced"/>
</dbReference>
<dbReference type="InterPro" id="IPR038832">
    <property type="entry name" value="CDCA3"/>
</dbReference>
<evidence type="ECO:0000313" key="2">
    <source>
        <dbReference type="Proteomes" id="UP000192223"/>
    </source>
</evidence>
<sequence length="417" mass="47182">MGNPISKPEEPTEKNKTASDSTPTLATPIRYLELDPRSPSSNIARTPIEQILNREVLGGTTDHHVKNKCSTVVEADPRSPTTEFIRTPIVVEENPNYEIKLRNKALDNIKKQLGHSEPNRSTLNNIGRYNSAINLKTDLINKSDEINNVELKRSKSTTLVQKNKIDEIDCKAIPGLLETNLDDVLSPPVEVIDNLTYSPVKVKNRKSLEKNVLNEEIQTNDNKEDNISILSSQLSSIKAVQIKYSSSILHRLVTEEDENENETYSNNSPEMSHKKLLETPKKENKVPKMPDLLSKEIKIPRKSLNLLSPSVVEFNKKLTNLIYEDTLQDDLNQIKIKENCKTPLSIRNCNECPTKLKLKVNDKPTKLHSGSKIPILREKKLKEKRFSVQCENTPPKSMELVVKTKATSWDADNTLII</sequence>
<reference evidence="3" key="1">
    <citation type="submission" date="2025-08" db="UniProtKB">
        <authorList>
            <consortium name="RefSeq"/>
        </authorList>
    </citation>
    <scope>IDENTIFICATION</scope>
    <source>
        <tissue evidence="3">Entire body</tissue>
    </source>
</reference>
<name>A0A1W4WTH5_AGRPL</name>
<gene>
    <name evidence="3" type="primary">LOC108735785</name>
</gene>
<dbReference type="InParanoid" id="A0A1W4WTH5"/>
<dbReference type="RefSeq" id="XP_018323443.1">
    <property type="nucleotide sequence ID" value="XM_018467941.1"/>
</dbReference>
<evidence type="ECO:0000256" key="1">
    <source>
        <dbReference type="SAM" id="MobiDB-lite"/>
    </source>
</evidence>
<dbReference type="GeneID" id="108735785"/>
<organism evidence="2 3">
    <name type="scientific">Agrilus planipennis</name>
    <name type="common">Emerald ash borer</name>
    <name type="synonym">Agrilus marcopoli</name>
    <dbReference type="NCBI Taxonomy" id="224129"/>
    <lineage>
        <taxon>Eukaryota</taxon>
        <taxon>Metazoa</taxon>
        <taxon>Ecdysozoa</taxon>
        <taxon>Arthropoda</taxon>
        <taxon>Hexapoda</taxon>
        <taxon>Insecta</taxon>
        <taxon>Pterygota</taxon>
        <taxon>Neoptera</taxon>
        <taxon>Endopterygota</taxon>
        <taxon>Coleoptera</taxon>
        <taxon>Polyphaga</taxon>
        <taxon>Elateriformia</taxon>
        <taxon>Buprestoidea</taxon>
        <taxon>Buprestidae</taxon>
        <taxon>Agrilinae</taxon>
        <taxon>Agrilus</taxon>
    </lineage>
</organism>
<accession>A0A1W4WTH5</accession>
<feature type="region of interest" description="Disordered" evidence="1">
    <location>
        <begin position="1"/>
        <end position="42"/>
    </location>
</feature>
<keyword evidence="2" id="KW-1185">Reference proteome</keyword>
<dbReference type="AlphaFoldDB" id="A0A1W4WTH5"/>
<proteinExistence type="predicted"/>
<dbReference type="OrthoDB" id="6337960at2759"/>
<dbReference type="PANTHER" id="PTHR34756">
    <property type="entry name" value="CELL DIVISION CYCLE-ASSOCIATED PROTEIN 3"/>
    <property type="match status" value="1"/>
</dbReference>
<dbReference type="KEGG" id="apln:108735785"/>
<protein>
    <submittedName>
        <fullName evidence="3">Uncharacterized protein LOC108735785 isoform X1</fullName>
    </submittedName>
</protein>
<dbReference type="PANTHER" id="PTHR34756:SF1">
    <property type="entry name" value="CELL DIVISION CYCLE-ASSOCIATED PROTEIN 3"/>
    <property type="match status" value="1"/>
</dbReference>
<evidence type="ECO:0000313" key="3">
    <source>
        <dbReference type="RefSeq" id="XP_018323443.1"/>
    </source>
</evidence>
<feature type="compositionally biased region" description="Basic and acidic residues" evidence="1">
    <location>
        <begin position="7"/>
        <end position="17"/>
    </location>
</feature>